<protein>
    <recommendedName>
        <fullName evidence="1">SET domain-containing protein</fullName>
    </recommendedName>
</protein>
<organism evidence="2 3">
    <name type="scientific">Heterobasidion irregulare (strain TC 32-1)</name>
    <dbReference type="NCBI Taxonomy" id="747525"/>
    <lineage>
        <taxon>Eukaryota</taxon>
        <taxon>Fungi</taxon>
        <taxon>Dikarya</taxon>
        <taxon>Basidiomycota</taxon>
        <taxon>Agaricomycotina</taxon>
        <taxon>Agaricomycetes</taxon>
        <taxon>Russulales</taxon>
        <taxon>Bondarzewiaceae</taxon>
        <taxon>Heterobasidion</taxon>
        <taxon>Heterobasidion annosum species complex</taxon>
    </lineage>
</organism>
<dbReference type="Proteomes" id="UP000030671">
    <property type="component" value="Unassembled WGS sequence"/>
</dbReference>
<dbReference type="SUPFAM" id="SSF82199">
    <property type="entry name" value="SET domain"/>
    <property type="match status" value="1"/>
</dbReference>
<dbReference type="Gene3D" id="2.170.270.10">
    <property type="entry name" value="SET domain"/>
    <property type="match status" value="1"/>
</dbReference>
<name>W4KCQ8_HETIT</name>
<dbReference type="KEGG" id="hir:HETIRDRAFT_425282"/>
<dbReference type="PANTHER" id="PTHR47332">
    <property type="entry name" value="SET DOMAIN-CONTAINING PROTEIN 5"/>
    <property type="match status" value="1"/>
</dbReference>
<dbReference type="PANTHER" id="PTHR47332:SF4">
    <property type="entry name" value="SET DOMAIN-CONTAINING PROTEIN 5"/>
    <property type="match status" value="1"/>
</dbReference>
<keyword evidence="3" id="KW-1185">Reference proteome</keyword>
<dbReference type="InParanoid" id="W4KCQ8"/>
<dbReference type="HOGENOM" id="CLU_028281_2_1_1"/>
<gene>
    <name evidence="2" type="ORF">HETIRDRAFT_425282</name>
</gene>
<dbReference type="Pfam" id="PF00856">
    <property type="entry name" value="SET"/>
    <property type="match status" value="1"/>
</dbReference>
<dbReference type="CDD" id="cd20071">
    <property type="entry name" value="SET_SMYD"/>
    <property type="match status" value="1"/>
</dbReference>
<accession>W4KCQ8</accession>
<dbReference type="InterPro" id="IPR053185">
    <property type="entry name" value="SET_domain_protein"/>
</dbReference>
<dbReference type="InterPro" id="IPR046341">
    <property type="entry name" value="SET_dom_sf"/>
</dbReference>
<dbReference type="PROSITE" id="PS51257">
    <property type="entry name" value="PROKAR_LIPOPROTEIN"/>
    <property type="match status" value="1"/>
</dbReference>
<dbReference type="InterPro" id="IPR001214">
    <property type="entry name" value="SET_dom"/>
</dbReference>
<evidence type="ECO:0000313" key="3">
    <source>
        <dbReference type="Proteomes" id="UP000030671"/>
    </source>
</evidence>
<dbReference type="AlphaFoldDB" id="W4KCQ8"/>
<proteinExistence type="predicted"/>
<feature type="domain" description="SET" evidence="1">
    <location>
        <begin position="101"/>
        <end position="257"/>
    </location>
</feature>
<evidence type="ECO:0000313" key="2">
    <source>
        <dbReference type="EMBL" id="ETW83568.1"/>
    </source>
</evidence>
<dbReference type="SMART" id="SM00317">
    <property type="entry name" value="SET"/>
    <property type="match status" value="1"/>
</dbReference>
<reference evidence="2 3" key="1">
    <citation type="journal article" date="2012" name="New Phytol.">
        <title>Insight into trade-off between wood decay and parasitism from the genome of a fungal forest pathogen.</title>
        <authorList>
            <person name="Olson A."/>
            <person name="Aerts A."/>
            <person name="Asiegbu F."/>
            <person name="Belbahri L."/>
            <person name="Bouzid O."/>
            <person name="Broberg A."/>
            <person name="Canback B."/>
            <person name="Coutinho P.M."/>
            <person name="Cullen D."/>
            <person name="Dalman K."/>
            <person name="Deflorio G."/>
            <person name="van Diepen L.T."/>
            <person name="Dunand C."/>
            <person name="Duplessis S."/>
            <person name="Durling M."/>
            <person name="Gonthier P."/>
            <person name="Grimwood J."/>
            <person name="Fossdal C.G."/>
            <person name="Hansson D."/>
            <person name="Henrissat B."/>
            <person name="Hietala A."/>
            <person name="Himmelstrand K."/>
            <person name="Hoffmeister D."/>
            <person name="Hogberg N."/>
            <person name="James T.Y."/>
            <person name="Karlsson M."/>
            <person name="Kohler A."/>
            <person name="Kues U."/>
            <person name="Lee Y.H."/>
            <person name="Lin Y.C."/>
            <person name="Lind M."/>
            <person name="Lindquist E."/>
            <person name="Lombard V."/>
            <person name="Lucas S."/>
            <person name="Lunden K."/>
            <person name="Morin E."/>
            <person name="Murat C."/>
            <person name="Park J."/>
            <person name="Raffaello T."/>
            <person name="Rouze P."/>
            <person name="Salamov A."/>
            <person name="Schmutz J."/>
            <person name="Solheim H."/>
            <person name="Stahlberg J."/>
            <person name="Velez H."/>
            <person name="de Vries R.P."/>
            <person name="Wiebenga A."/>
            <person name="Woodward S."/>
            <person name="Yakovlev I."/>
            <person name="Garbelotto M."/>
            <person name="Martin F."/>
            <person name="Grigoriev I.V."/>
            <person name="Stenlid J."/>
        </authorList>
    </citation>
    <scope>NUCLEOTIDE SEQUENCE [LARGE SCALE GENOMIC DNA]</scope>
    <source>
        <strain evidence="2 3">TC 32-1</strain>
    </source>
</reference>
<dbReference type="EMBL" id="KI925456">
    <property type="protein sequence ID" value="ETW83568.1"/>
    <property type="molecule type" value="Genomic_DNA"/>
</dbReference>
<dbReference type="GeneID" id="20674027"/>
<evidence type="ECO:0000259" key="1">
    <source>
        <dbReference type="PROSITE" id="PS50280"/>
    </source>
</evidence>
<dbReference type="eggNOG" id="KOG2084">
    <property type="taxonomic scope" value="Eukaryota"/>
</dbReference>
<sequence length="415" mass="45392">MRPVWFGTDRRKAPTRDVLVLQGGLGQGCQRKYWDVHKPICRRVTRRATSAATEGLILATLPIPSPSLKGDTTQCILYPGLKDRILSQPGFPQSIPEPTSPAHRLGSVPGAGIGMYATRAIAAGELIITERPLLVAPGTYNSPRQRDDTIAAALERMSEDDRAAYTALSNPRDAAVPPLFAIWKTNNYDQTHDLGPASSEMAADAQHPMTIIGKLTSRINHSCSPNATIAWHVLSLALFVTAVCDIPAGAEISMHYCEPLLPSAERQQFLRANYGFTCACADPAVSDVRRAGIMQHGYFLEDRAATLARWIGDATLRDDHPTEPLRAMLALIAEEGVQDAEIHPMALKLLVDVYAACGDAEKLAEYAAWFAVAGASAIYVPLRRRQEMVRDLSRPGLYPFWNKRVEYRGPNAARG</sequence>
<dbReference type="PROSITE" id="PS50280">
    <property type="entry name" value="SET"/>
    <property type="match status" value="1"/>
</dbReference>
<dbReference type="OrthoDB" id="5945798at2759"/>
<dbReference type="RefSeq" id="XP_009543347.1">
    <property type="nucleotide sequence ID" value="XM_009545052.1"/>
</dbReference>